<name>A0ABT6YAZ1_9BACT</name>
<dbReference type="InterPro" id="IPR029052">
    <property type="entry name" value="Metallo-depent_PP-like"/>
</dbReference>
<evidence type="ECO:0000313" key="6">
    <source>
        <dbReference type="EMBL" id="MDI9860748.1"/>
    </source>
</evidence>
<reference evidence="6 7" key="1">
    <citation type="submission" date="2023-05" db="EMBL/GenBank/DDBJ databases">
        <title>Novel species of genus Flectobacillus isolated from stream in China.</title>
        <authorList>
            <person name="Lu H."/>
        </authorList>
    </citation>
    <scope>NUCLEOTIDE SEQUENCE [LARGE SCALE GENOMIC DNA]</scope>
    <source>
        <strain evidence="6 7">KCTC 42575</strain>
    </source>
</reference>
<dbReference type="InterPro" id="IPR004593">
    <property type="entry name" value="SbcD"/>
</dbReference>
<evidence type="ECO:0000256" key="4">
    <source>
        <dbReference type="RuleBase" id="RU363069"/>
    </source>
</evidence>
<evidence type="ECO:0000256" key="3">
    <source>
        <dbReference type="ARBA" id="ARBA00022839"/>
    </source>
</evidence>
<dbReference type="NCBIfam" id="TIGR00619">
    <property type="entry name" value="sbcd"/>
    <property type="match status" value="1"/>
</dbReference>
<keyword evidence="4" id="KW-0233">DNA recombination</keyword>
<dbReference type="RefSeq" id="WP_283345364.1">
    <property type="nucleotide sequence ID" value="NZ_JASHIF010000012.1"/>
</dbReference>
<organism evidence="6 7">
    <name type="scientific">Flectobacillus roseus</name>
    <dbReference type="NCBI Taxonomy" id="502259"/>
    <lineage>
        <taxon>Bacteria</taxon>
        <taxon>Pseudomonadati</taxon>
        <taxon>Bacteroidota</taxon>
        <taxon>Cytophagia</taxon>
        <taxon>Cytophagales</taxon>
        <taxon>Flectobacillaceae</taxon>
        <taxon>Flectobacillus</taxon>
    </lineage>
</organism>
<evidence type="ECO:0000313" key="7">
    <source>
        <dbReference type="Proteomes" id="UP001236507"/>
    </source>
</evidence>
<dbReference type="GO" id="GO:0004527">
    <property type="term" value="F:exonuclease activity"/>
    <property type="evidence" value="ECO:0007669"/>
    <property type="project" value="UniProtKB-KW"/>
</dbReference>
<dbReference type="Proteomes" id="UP001236507">
    <property type="component" value="Unassembled WGS sequence"/>
</dbReference>
<keyword evidence="4" id="KW-0255">Endonuclease</keyword>
<dbReference type="PANTHER" id="PTHR30337">
    <property type="entry name" value="COMPONENT OF ATP-DEPENDENT DSDNA EXONUCLEASE"/>
    <property type="match status" value="1"/>
</dbReference>
<dbReference type="Gene3D" id="3.60.21.10">
    <property type="match status" value="1"/>
</dbReference>
<dbReference type="Pfam" id="PF00149">
    <property type="entry name" value="Metallophos"/>
    <property type="match status" value="1"/>
</dbReference>
<comment type="similarity">
    <text evidence="4">Belongs to the SbcD family.</text>
</comment>
<comment type="caution">
    <text evidence="6">The sequence shown here is derived from an EMBL/GenBank/DDBJ whole genome shotgun (WGS) entry which is preliminary data.</text>
</comment>
<dbReference type="InterPro" id="IPR041796">
    <property type="entry name" value="Mre11_N"/>
</dbReference>
<gene>
    <name evidence="4" type="primary">sbcD</name>
    <name evidence="6" type="ORF">QM524_16145</name>
</gene>
<dbReference type="SUPFAM" id="SSF56300">
    <property type="entry name" value="Metallo-dependent phosphatases"/>
    <property type="match status" value="1"/>
</dbReference>
<dbReference type="CDD" id="cd00840">
    <property type="entry name" value="MPP_Mre11_N"/>
    <property type="match status" value="1"/>
</dbReference>
<evidence type="ECO:0000259" key="5">
    <source>
        <dbReference type="Pfam" id="PF00149"/>
    </source>
</evidence>
<accession>A0ABT6YAZ1</accession>
<sequence>MKILHTADWHLGKRLDMFSRLEEQREVLAEIVEIADKEDVDAVIVAGDLFDNFNPSSEATELLYSTLHRLSNNGTRAVIAIAGNHDSPERIEVPDALARACGIIFVGYPNAYLRPFTTDGGIEVLHVDNGYMELALPKQQTPLRLILTPYANEVRLKTYLGVEDTEDSLRQHLAQHWKQLADQYFDEKGINFLVTHLFMMKNGGEQPEEPDDEKPILHVGGASAIYSENIPPQTQYVALGHLHRFQTIDTEPCPIIYSSSPLAYSFSEANQTKYVVVVEAEAGKPVSLTPVALTKGKKLLRNKFTEVEEAITWLEENQDAIVQITMVTESYLESADKKRLMEAHPMMMPIIPEVKNLQKGNDGTSKIVSIDNKSMEELFVEYFKNSKEGKGQAPSESLMELFKEIQSVEIFE</sequence>
<keyword evidence="1 4" id="KW-0540">Nuclease</keyword>
<proteinExistence type="inferred from homology"/>
<keyword evidence="3 4" id="KW-0269">Exonuclease</keyword>
<protein>
    <recommendedName>
        <fullName evidence="4">Nuclease SbcCD subunit D</fullName>
    </recommendedName>
</protein>
<keyword evidence="4" id="KW-0235">DNA replication</keyword>
<feature type="domain" description="Calcineurin-like phosphoesterase" evidence="5">
    <location>
        <begin position="1"/>
        <end position="121"/>
    </location>
</feature>
<dbReference type="PANTHER" id="PTHR30337:SF0">
    <property type="entry name" value="NUCLEASE SBCCD SUBUNIT D"/>
    <property type="match status" value="1"/>
</dbReference>
<dbReference type="InterPro" id="IPR004843">
    <property type="entry name" value="Calcineurin-like_PHP"/>
</dbReference>
<evidence type="ECO:0000256" key="2">
    <source>
        <dbReference type="ARBA" id="ARBA00022801"/>
    </source>
</evidence>
<evidence type="ECO:0000256" key="1">
    <source>
        <dbReference type="ARBA" id="ARBA00022722"/>
    </source>
</evidence>
<comment type="function">
    <text evidence="4">SbcCD cleaves DNA hairpin structures. These structures can inhibit DNA replication and are intermediates in certain DNA recombination reactions. The complex acts as a 3'-&gt;5' double strand exonuclease that can open hairpins. It also has a 5' single-strand endonuclease activity.</text>
</comment>
<keyword evidence="2 4" id="KW-0378">Hydrolase</keyword>
<dbReference type="InterPro" id="IPR050535">
    <property type="entry name" value="DNA_Repair-Maintenance_Comp"/>
</dbReference>
<dbReference type="EMBL" id="JASHIF010000012">
    <property type="protein sequence ID" value="MDI9860748.1"/>
    <property type="molecule type" value="Genomic_DNA"/>
</dbReference>
<keyword evidence="7" id="KW-1185">Reference proteome</keyword>
<comment type="subunit">
    <text evidence="4">Heterodimer of SbcC and SbcD.</text>
</comment>